<dbReference type="Gene3D" id="3.30.70.270">
    <property type="match status" value="1"/>
</dbReference>
<dbReference type="AlphaFoldDB" id="A0A519BK75"/>
<feature type="transmembrane region" description="Helical" evidence="1">
    <location>
        <begin position="12"/>
        <end position="31"/>
    </location>
</feature>
<dbReference type="SUPFAM" id="SSF55785">
    <property type="entry name" value="PYP-like sensor domain (PAS domain)"/>
    <property type="match status" value="1"/>
</dbReference>
<dbReference type="InterPro" id="IPR050706">
    <property type="entry name" value="Cyclic-di-GMP_PDE-like"/>
</dbReference>
<keyword evidence="1" id="KW-0472">Membrane</keyword>
<dbReference type="InterPro" id="IPR000160">
    <property type="entry name" value="GGDEF_dom"/>
</dbReference>
<dbReference type="SMART" id="SM00267">
    <property type="entry name" value="GGDEF"/>
    <property type="match status" value="1"/>
</dbReference>
<evidence type="ECO:0000259" key="2">
    <source>
        <dbReference type="PROSITE" id="PS50112"/>
    </source>
</evidence>
<dbReference type="Pfam" id="PF08447">
    <property type="entry name" value="PAS_3"/>
    <property type="match status" value="1"/>
</dbReference>
<dbReference type="InterPro" id="IPR003018">
    <property type="entry name" value="GAF"/>
</dbReference>
<dbReference type="SUPFAM" id="SSF141868">
    <property type="entry name" value="EAL domain-like"/>
    <property type="match status" value="1"/>
</dbReference>
<dbReference type="InterPro" id="IPR043128">
    <property type="entry name" value="Rev_trsase/Diguanyl_cyclase"/>
</dbReference>
<comment type="caution">
    <text evidence="5">The sequence shown here is derived from an EMBL/GenBank/DDBJ whole genome shotgun (WGS) entry which is preliminary data.</text>
</comment>
<evidence type="ECO:0000259" key="4">
    <source>
        <dbReference type="PROSITE" id="PS50887"/>
    </source>
</evidence>
<dbReference type="PANTHER" id="PTHR33121:SF71">
    <property type="entry name" value="OXYGEN SENSOR PROTEIN DOSP"/>
    <property type="match status" value="1"/>
</dbReference>
<dbReference type="CDD" id="cd01948">
    <property type="entry name" value="EAL"/>
    <property type="match status" value="1"/>
</dbReference>
<protein>
    <submittedName>
        <fullName evidence="5">EAL domain-containing protein</fullName>
    </submittedName>
</protein>
<dbReference type="Proteomes" id="UP000319296">
    <property type="component" value="Unassembled WGS sequence"/>
</dbReference>
<dbReference type="Gene3D" id="3.20.20.450">
    <property type="entry name" value="EAL domain"/>
    <property type="match status" value="1"/>
</dbReference>
<sequence length="975" mass="113207">MNKVLKSKVFIAGFMVILLYIACSFVIYSFINHINSKANADNKFYKKTLNLAEDFYSLNFYLKKYNTNSRKKLNPHQIGKIAYKVGDINKDFKYLFKNLRRQDKSLPEKIRPILNKAFVNWKKKSLPKLNLLIKQKNIQSKFIPRLSFIFYNNSRLLRKASDISMKINMNYTNDSMRLLNLLLLVNFLMVIMISPLFLYYIIKVKIQAEDNEKSIKSIFNQMLNGLILFRDKFIYINPEGEKILGYSLSELKTMNNWDIMSYEYKESAKSRYSKAIKNEGARGEFLYKIITKNNEIKWVIFHTLTINYKGQLTRLGNFVDLTEMKNAEDKIKNITRMYSTLSDINQLLLRVENIDDVYENICRIAVEKGQFKMAFCGFPDDYNNKMDIKFSYGFVGDYLDDFTISIDDSIPEGQGPGAIAFREDRIVINNDTETNPLMKPYRDKALKMGFLSTASMPIKQHNKIIGIFNIYAGEKDFFDNKEITLLEELMKDISFMINKIDLEKEINFMSFYDPLTKLPNRNFFIESVNNYLERAKGPAAIILLDFYKLSYINNTFGYGTGDSLLNKTADNFKDSFTVQDIISRIGGDEFAVFITDLKDKDSVVQIIDKIKHYFKNSVHIDGQTFNISYNMGISIYPDDGTTADNLLKSADIALSNAKTQGENDYEFFTSSMNIKAAEFLMMKKRLVDAFKNKEFVVYYQPYFNIKKNIKKYDDFNLKYQNNQNGKKDLLKYEIRGMEALMRWNSPDLGFVQPAKFIPLLEEMGLIRQLEEFLIDAVCLNLKDWKNNNLKLVPVSINISPVSFDYEVKWYCNPELVTPPAYVYENKSLSLVDMIFQTIDRYSLDYSLINIEVTEGLFIHHFDCALKILNRFKEKGMKIAIDDFGTGYSSLSYIKNIPADIIKIDISFIKNMMENSKVFAIINTIVELSARLGIETISEGVETVEQLEKLESLGADMVQGYLFSKPIPETEIRKML</sequence>
<dbReference type="Pfam" id="PF00563">
    <property type="entry name" value="EAL"/>
    <property type="match status" value="1"/>
</dbReference>
<dbReference type="SUPFAM" id="SSF55073">
    <property type="entry name" value="Nucleotide cyclase"/>
    <property type="match status" value="1"/>
</dbReference>
<dbReference type="SUPFAM" id="SSF55781">
    <property type="entry name" value="GAF domain-like"/>
    <property type="match status" value="1"/>
</dbReference>
<evidence type="ECO:0000256" key="1">
    <source>
        <dbReference type="SAM" id="Phobius"/>
    </source>
</evidence>
<dbReference type="PROSITE" id="PS50112">
    <property type="entry name" value="PAS"/>
    <property type="match status" value="1"/>
</dbReference>
<dbReference type="CDD" id="cd00130">
    <property type="entry name" value="PAS"/>
    <property type="match status" value="1"/>
</dbReference>
<evidence type="ECO:0000259" key="3">
    <source>
        <dbReference type="PROSITE" id="PS50883"/>
    </source>
</evidence>
<dbReference type="InterPro" id="IPR001633">
    <property type="entry name" value="EAL_dom"/>
</dbReference>
<dbReference type="PROSITE" id="PS50887">
    <property type="entry name" value="GGDEF"/>
    <property type="match status" value="1"/>
</dbReference>
<dbReference type="PROSITE" id="PS50883">
    <property type="entry name" value="EAL"/>
    <property type="match status" value="1"/>
</dbReference>
<dbReference type="Pfam" id="PF00990">
    <property type="entry name" value="GGDEF"/>
    <property type="match status" value="1"/>
</dbReference>
<evidence type="ECO:0000313" key="6">
    <source>
        <dbReference type="Proteomes" id="UP000319296"/>
    </source>
</evidence>
<dbReference type="InterPro" id="IPR029787">
    <property type="entry name" value="Nucleotide_cyclase"/>
</dbReference>
<dbReference type="Gene3D" id="3.30.450.40">
    <property type="match status" value="1"/>
</dbReference>
<keyword evidence="1" id="KW-0812">Transmembrane</keyword>
<dbReference type="CDD" id="cd01949">
    <property type="entry name" value="GGDEF"/>
    <property type="match status" value="1"/>
</dbReference>
<dbReference type="SMART" id="SM00052">
    <property type="entry name" value="EAL"/>
    <property type="match status" value="1"/>
</dbReference>
<feature type="domain" description="PAS" evidence="2">
    <location>
        <begin position="232"/>
        <end position="279"/>
    </location>
</feature>
<dbReference type="PANTHER" id="PTHR33121">
    <property type="entry name" value="CYCLIC DI-GMP PHOSPHODIESTERASE PDEF"/>
    <property type="match status" value="1"/>
</dbReference>
<dbReference type="InterPro" id="IPR029016">
    <property type="entry name" value="GAF-like_dom_sf"/>
</dbReference>
<dbReference type="GO" id="GO:0071111">
    <property type="term" value="F:cyclic-guanylate-specific phosphodiesterase activity"/>
    <property type="evidence" value="ECO:0007669"/>
    <property type="project" value="InterPro"/>
</dbReference>
<feature type="domain" description="GGDEF" evidence="4">
    <location>
        <begin position="537"/>
        <end position="670"/>
    </location>
</feature>
<feature type="domain" description="EAL" evidence="3">
    <location>
        <begin position="679"/>
        <end position="975"/>
    </location>
</feature>
<reference evidence="5 6" key="1">
    <citation type="journal article" date="2019" name="ISME J.">
        <title>Insights into ecological role of a new deltaproteobacterial order Candidatus Acidulodesulfobacterales by metagenomics and metatranscriptomics.</title>
        <authorList>
            <person name="Tan S."/>
            <person name="Liu J."/>
            <person name="Fang Y."/>
            <person name="Hedlund B.P."/>
            <person name="Lian Z.H."/>
            <person name="Huang L.Y."/>
            <person name="Li J.T."/>
            <person name="Huang L.N."/>
            <person name="Li W.J."/>
            <person name="Jiang H.C."/>
            <person name="Dong H.L."/>
            <person name="Shu W.S."/>
        </authorList>
    </citation>
    <scope>NUCLEOTIDE SEQUENCE [LARGE SCALE GENOMIC DNA]</scope>
    <source>
        <strain evidence="5">AP1</strain>
    </source>
</reference>
<accession>A0A519BK75</accession>
<feature type="transmembrane region" description="Helical" evidence="1">
    <location>
        <begin position="178"/>
        <end position="202"/>
    </location>
</feature>
<dbReference type="NCBIfam" id="TIGR00254">
    <property type="entry name" value="GGDEF"/>
    <property type="match status" value="1"/>
</dbReference>
<gene>
    <name evidence="5" type="ORF">EVG15_09875</name>
</gene>
<dbReference type="InterPro" id="IPR013655">
    <property type="entry name" value="PAS_fold_3"/>
</dbReference>
<dbReference type="InterPro" id="IPR035919">
    <property type="entry name" value="EAL_sf"/>
</dbReference>
<keyword evidence="1" id="KW-1133">Transmembrane helix</keyword>
<dbReference type="Pfam" id="PF13185">
    <property type="entry name" value="GAF_2"/>
    <property type="match status" value="1"/>
</dbReference>
<organism evidence="5 6">
    <name type="scientific">Candidatus Acididesulfobacter diazotrophicus</name>
    <dbReference type="NCBI Taxonomy" id="2597226"/>
    <lineage>
        <taxon>Bacteria</taxon>
        <taxon>Deltaproteobacteria</taxon>
        <taxon>Candidatus Acidulodesulfobacterales</taxon>
        <taxon>Candidatus Acididesulfobacter</taxon>
    </lineage>
</organism>
<dbReference type="NCBIfam" id="TIGR00229">
    <property type="entry name" value="sensory_box"/>
    <property type="match status" value="1"/>
</dbReference>
<dbReference type="EMBL" id="SGBB01000026">
    <property type="protein sequence ID" value="RZD17664.1"/>
    <property type="molecule type" value="Genomic_DNA"/>
</dbReference>
<dbReference type="InterPro" id="IPR000014">
    <property type="entry name" value="PAS"/>
</dbReference>
<name>A0A519BK75_9DELT</name>
<dbReference type="Gene3D" id="3.30.450.20">
    <property type="entry name" value="PAS domain"/>
    <property type="match status" value="1"/>
</dbReference>
<proteinExistence type="predicted"/>
<evidence type="ECO:0000313" key="5">
    <source>
        <dbReference type="EMBL" id="RZD17664.1"/>
    </source>
</evidence>
<dbReference type="InterPro" id="IPR035965">
    <property type="entry name" value="PAS-like_dom_sf"/>
</dbReference>